<organism evidence="2 3">
    <name type="scientific">Candidatus Limisoma faecipullorum</name>
    <dbReference type="NCBI Taxonomy" id="2840854"/>
    <lineage>
        <taxon>Bacteria</taxon>
        <taxon>Pseudomonadati</taxon>
        <taxon>Bacteroidota</taxon>
        <taxon>Bacteroidia</taxon>
        <taxon>Bacteroidales</taxon>
        <taxon>Candidatus Limisoma</taxon>
    </lineage>
</organism>
<dbReference type="InterPro" id="IPR036291">
    <property type="entry name" value="NAD(P)-bd_dom_sf"/>
</dbReference>
<proteinExistence type="predicted"/>
<accession>A0A9D9IPP7</accession>
<dbReference type="SUPFAM" id="SSF51735">
    <property type="entry name" value="NAD(P)-binding Rossmann-fold domains"/>
    <property type="match status" value="1"/>
</dbReference>
<sequence>MAKKVLVTGAGGFIGSFIVEEALARGYDVWAAVRSTTSREYLTDPRIRFIELDFTNPARLAEALRSASQETGKWDYIVHNLGATKCANFSDFNKINYEYLKLLVETLQQLEIVPERFLMMSSMSVLGTGDEKGYTPFTAKQIPMPCTKYGVSKLKAETFLQMQSGFPYIIFRPTGVYGPREKDYYLMVKSIAKGFDFSVGFRRQLLTFIYVKDLTKAIFDAIESGVSQKAYLIADEQPYTQREFRRIVKQELGKKFVIPITAPLWLVKTVCVISEKIAVARMKASTLNPDKYKILRQRNWTCDTSEARRDFGFTIRYDLRKGLHEAIEWYKTHNML</sequence>
<reference evidence="2" key="2">
    <citation type="journal article" date="2021" name="PeerJ">
        <title>Extensive microbial diversity within the chicken gut microbiome revealed by metagenomics and culture.</title>
        <authorList>
            <person name="Gilroy R."/>
            <person name="Ravi A."/>
            <person name="Getino M."/>
            <person name="Pursley I."/>
            <person name="Horton D.L."/>
            <person name="Alikhan N.F."/>
            <person name="Baker D."/>
            <person name="Gharbi K."/>
            <person name="Hall N."/>
            <person name="Watson M."/>
            <person name="Adriaenssens E.M."/>
            <person name="Foster-Nyarko E."/>
            <person name="Jarju S."/>
            <person name="Secka A."/>
            <person name="Antonio M."/>
            <person name="Oren A."/>
            <person name="Chaudhuri R.R."/>
            <person name="La Ragione R."/>
            <person name="Hildebrand F."/>
            <person name="Pallen M.J."/>
        </authorList>
    </citation>
    <scope>NUCLEOTIDE SEQUENCE</scope>
    <source>
        <strain evidence="2">6919</strain>
    </source>
</reference>
<dbReference type="InterPro" id="IPR001509">
    <property type="entry name" value="Epimerase_deHydtase"/>
</dbReference>
<dbReference type="PANTHER" id="PTHR43245:SF58">
    <property type="entry name" value="BLL5923 PROTEIN"/>
    <property type="match status" value="1"/>
</dbReference>
<dbReference type="Pfam" id="PF01370">
    <property type="entry name" value="Epimerase"/>
    <property type="match status" value="1"/>
</dbReference>
<dbReference type="InterPro" id="IPR050177">
    <property type="entry name" value="Lipid_A_modif_metabolic_enz"/>
</dbReference>
<dbReference type="Gene3D" id="3.40.50.720">
    <property type="entry name" value="NAD(P)-binding Rossmann-like Domain"/>
    <property type="match status" value="1"/>
</dbReference>
<dbReference type="Proteomes" id="UP000823598">
    <property type="component" value="Unassembled WGS sequence"/>
</dbReference>
<feature type="domain" description="NAD-dependent epimerase/dehydratase" evidence="1">
    <location>
        <begin position="5"/>
        <end position="234"/>
    </location>
</feature>
<gene>
    <name evidence="2" type="ORF">IAB88_07565</name>
</gene>
<reference evidence="2" key="1">
    <citation type="submission" date="2020-10" db="EMBL/GenBank/DDBJ databases">
        <authorList>
            <person name="Gilroy R."/>
        </authorList>
    </citation>
    <scope>NUCLEOTIDE SEQUENCE</scope>
    <source>
        <strain evidence="2">6919</strain>
    </source>
</reference>
<evidence type="ECO:0000313" key="2">
    <source>
        <dbReference type="EMBL" id="MBO8476834.1"/>
    </source>
</evidence>
<evidence type="ECO:0000259" key="1">
    <source>
        <dbReference type="Pfam" id="PF01370"/>
    </source>
</evidence>
<name>A0A9D9IPP7_9BACT</name>
<evidence type="ECO:0000313" key="3">
    <source>
        <dbReference type="Proteomes" id="UP000823598"/>
    </source>
</evidence>
<protein>
    <submittedName>
        <fullName evidence="2">NAD(P)-dependent oxidoreductase</fullName>
    </submittedName>
</protein>
<comment type="caution">
    <text evidence="2">The sequence shown here is derived from an EMBL/GenBank/DDBJ whole genome shotgun (WGS) entry which is preliminary data.</text>
</comment>
<dbReference type="PANTHER" id="PTHR43245">
    <property type="entry name" value="BIFUNCTIONAL POLYMYXIN RESISTANCE PROTEIN ARNA"/>
    <property type="match status" value="1"/>
</dbReference>
<dbReference type="EMBL" id="JADIMC010000086">
    <property type="protein sequence ID" value="MBO8476834.1"/>
    <property type="molecule type" value="Genomic_DNA"/>
</dbReference>
<dbReference type="AlphaFoldDB" id="A0A9D9IPP7"/>